<evidence type="ECO:0000313" key="2">
    <source>
        <dbReference type="Proteomes" id="UP000660454"/>
    </source>
</evidence>
<keyword evidence="2" id="KW-1185">Reference proteome</keyword>
<sequence length="206" mass="21826">MSPRSVLPLLVLLGLLVGCGAVGRKSSTDDVVSSEPSASALESIQGRWWTWASSETESTNPVADDTGEFCDRNQPEDVWFLAGTFGGTVRRTCALPAGRPLVFPLVNLVGDQADCEDFMATAKGSAVLDGRPVTPERMEEDDVAVTGVADNPLTGVEGTETFYACGLWARLRPLRPGRHTLTIHGSSGGFRVGADYTLIVATGQQA</sequence>
<evidence type="ECO:0000313" key="1">
    <source>
        <dbReference type="EMBL" id="GIH61232.1"/>
    </source>
</evidence>
<name>A0ABQ4GIJ1_9ACTN</name>
<accession>A0ABQ4GIJ1</accession>
<organism evidence="1 2">
    <name type="scientific">Microbispora siamensis</name>
    <dbReference type="NCBI Taxonomy" id="564413"/>
    <lineage>
        <taxon>Bacteria</taxon>
        <taxon>Bacillati</taxon>
        <taxon>Actinomycetota</taxon>
        <taxon>Actinomycetes</taxon>
        <taxon>Streptosporangiales</taxon>
        <taxon>Streptosporangiaceae</taxon>
        <taxon>Microbispora</taxon>
    </lineage>
</organism>
<protein>
    <submittedName>
        <fullName evidence="1">Uncharacterized protein</fullName>
    </submittedName>
</protein>
<dbReference type="RefSeq" id="WP_204048104.1">
    <property type="nucleotide sequence ID" value="NZ_BOOF01000009.1"/>
</dbReference>
<comment type="caution">
    <text evidence="1">The sequence shown here is derived from an EMBL/GenBank/DDBJ whole genome shotgun (WGS) entry which is preliminary data.</text>
</comment>
<gene>
    <name evidence="1" type="ORF">Msi02_20490</name>
</gene>
<dbReference type="PROSITE" id="PS51257">
    <property type="entry name" value="PROKAR_LIPOPROTEIN"/>
    <property type="match status" value="1"/>
</dbReference>
<reference evidence="1 2" key="1">
    <citation type="submission" date="2021-01" db="EMBL/GenBank/DDBJ databases">
        <title>Whole genome shotgun sequence of Microbispora siamensis NBRC 104113.</title>
        <authorList>
            <person name="Komaki H."/>
            <person name="Tamura T."/>
        </authorList>
    </citation>
    <scope>NUCLEOTIDE SEQUENCE [LARGE SCALE GENOMIC DNA]</scope>
    <source>
        <strain evidence="1 2">NBRC 104113</strain>
    </source>
</reference>
<proteinExistence type="predicted"/>
<dbReference type="EMBL" id="BOOF01000009">
    <property type="protein sequence ID" value="GIH61232.1"/>
    <property type="molecule type" value="Genomic_DNA"/>
</dbReference>
<dbReference type="Proteomes" id="UP000660454">
    <property type="component" value="Unassembled WGS sequence"/>
</dbReference>